<dbReference type="PROSITE" id="PS51074">
    <property type="entry name" value="DPH_MB"/>
    <property type="match status" value="1"/>
</dbReference>
<reference evidence="4" key="3">
    <citation type="submission" date="2025-09" db="UniProtKB">
        <authorList>
            <consortium name="Ensembl"/>
        </authorList>
    </citation>
    <scope>IDENTIFICATION</scope>
</reference>
<dbReference type="AlphaFoldDB" id="A0A673VFE8"/>
<dbReference type="Gene3D" id="3.10.660.10">
    <property type="entry name" value="DPH Zinc finger"/>
    <property type="match status" value="1"/>
</dbReference>
<dbReference type="InterPro" id="IPR007872">
    <property type="entry name" value="DPH_MB_dom"/>
</dbReference>
<evidence type="ECO:0000313" key="5">
    <source>
        <dbReference type="Proteomes" id="UP000472268"/>
    </source>
</evidence>
<dbReference type="Proteomes" id="UP000472268">
    <property type="component" value="Chromosome 16"/>
</dbReference>
<feature type="domain" description="DPH-type MB" evidence="3">
    <location>
        <begin position="4"/>
        <end position="36"/>
    </location>
</feature>
<evidence type="ECO:0000256" key="2">
    <source>
        <dbReference type="ARBA" id="ARBA00023004"/>
    </source>
</evidence>
<evidence type="ECO:0000313" key="4">
    <source>
        <dbReference type="Ensembl" id="ENSSSUP00005036298.1"/>
    </source>
</evidence>
<dbReference type="SUPFAM" id="SSF144217">
    <property type="entry name" value="CSL zinc finger"/>
    <property type="match status" value="1"/>
</dbReference>
<dbReference type="InterPro" id="IPR036671">
    <property type="entry name" value="DPH_MB_sf"/>
</dbReference>
<reference evidence="4" key="2">
    <citation type="submission" date="2025-08" db="UniProtKB">
        <authorList>
            <consortium name="Ensembl"/>
        </authorList>
    </citation>
    <scope>IDENTIFICATION</scope>
</reference>
<keyword evidence="2" id="KW-0408">Iron</keyword>
<organism evidence="4 5">
    <name type="scientific">Suricata suricatta</name>
    <name type="common">Meerkat</name>
    <dbReference type="NCBI Taxonomy" id="37032"/>
    <lineage>
        <taxon>Eukaryota</taxon>
        <taxon>Metazoa</taxon>
        <taxon>Chordata</taxon>
        <taxon>Craniata</taxon>
        <taxon>Vertebrata</taxon>
        <taxon>Euteleostomi</taxon>
        <taxon>Mammalia</taxon>
        <taxon>Eutheria</taxon>
        <taxon>Laurasiatheria</taxon>
        <taxon>Carnivora</taxon>
        <taxon>Feliformia</taxon>
        <taxon>Herpestidae</taxon>
        <taxon>Suricata</taxon>
    </lineage>
</organism>
<accession>A0A673VFE8</accession>
<sequence>MAVLHDGVEIEDFQYDKDLETYFYPCLCGGNFCIPKIWRMGKTWQCVFSLIITVIYDKDPFMCGVMVPALSTHKELVKC</sequence>
<proteinExistence type="predicted"/>
<evidence type="ECO:0000259" key="3">
    <source>
        <dbReference type="PROSITE" id="PS51074"/>
    </source>
</evidence>
<keyword evidence="1" id="KW-0479">Metal-binding</keyword>
<dbReference type="Ensembl" id="ENSSSUT00005041326.1">
    <property type="protein sequence ID" value="ENSSSUP00005036298.1"/>
    <property type="gene ID" value="ENSSSUG00005023207.1"/>
</dbReference>
<reference evidence="4 5" key="1">
    <citation type="submission" date="2019-05" db="EMBL/GenBank/DDBJ databases">
        <title>A Chromosome-scale Meerkat (S. suricatta) Genome Assembly.</title>
        <authorList>
            <person name="Dudchenko O."/>
            <person name="Lieberman Aiden E."/>
            <person name="Tung J."/>
            <person name="Barreiro L.B."/>
            <person name="Clutton-Brock T.H."/>
        </authorList>
    </citation>
    <scope>NUCLEOTIDE SEQUENCE [LARGE SCALE GENOMIC DNA]</scope>
</reference>
<protein>
    <recommendedName>
        <fullName evidence="3">DPH-type MB domain-containing protein</fullName>
    </recommendedName>
</protein>
<dbReference type="Pfam" id="PF05207">
    <property type="entry name" value="Zn_ribbon_CSL"/>
    <property type="match status" value="1"/>
</dbReference>
<keyword evidence="5" id="KW-1185">Reference proteome</keyword>
<dbReference type="GO" id="GO:0046872">
    <property type="term" value="F:metal ion binding"/>
    <property type="evidence" value="ECO:0007669"/>
    <property type="project" value="UniProtKB-KW"/>
</dbReference>
<evidence type="ECO:0000256" key="1">
    <source>
        <dbReference type="ARBA" id="ARBA00022723"/>
    </source>
</evidence>
<name>A0A673VFE8_SURSU</name>